<accession>A0A6A7AZ04</accession>
<name>A0A6A7AZ04_9PLEO</name>
<gene>
    <name evidence="1" type="ORF">T440DRAFT_520248</name>
</gene>
<reference evidence="1" key="1">
    <citation type="submission" date="2020-01" db="EMBL/GenBank/DDBJ databases">
        <authorList>
            <consortium name="DOE Joint Genome Institute"/>
            <person name="Haridas S."/>
            <person name="Albert R."/>
            <person name="Binder M."/>
            <person name="Bloem J."/>
            <person name="Labutti K."/>
            <person name="Salamov A."/>
            <person name="Andreopoulos B."/>
            <person name="Baker S.E."/>
            <person name="Barry K."/>
            <person name="Bills G."/>
            <person name="Bluhm B.H."/>
            <person name="Cannon C."/>
            <person name="Castanera R."/>
            <person name="Culley D.E."/>
            <person name="Daum C."/>
            <person name="Ezra D."/>
            <person name="Gonzalez J.B."/>
            <person name="Henrissat B."/>
            <person name="Kuo A."/>
            <person name="Liang C."/>
            <person name="Lipzen A."/>
            <person name="Lutzoni F."/>
            <person name="Magnuson J."/>
            <person name="Mondo S."/>
            <person name="Nolan M."/>
            <person name="Ohm R."/>
            <person name="Pangilinan J."/>
            <person name="Park H.-J."/>
            <person name="Ramirez L."/>
            <person name="Alfaro M."/>
            <person name="Sun H."/>
            <person name="Tritt A."/>
            <person name="Yoshinaga Y."/>
            <person name="Zwiers L.-H."/>
            <person name="Turgeon B.G."/>
            <person name="Goodwin S.B."/>
            <person name="Spatafora J.W."/>
            <person name="Crous P.W."/>
            <person name="Grigoriev I.V."/>
        </authorList>
    </citation>
    <scope>NUCLEOTIDE SEQUENCE</scope>
    <source>
        <strain evidence="1">IPT5</strain>
    </source>
</reference>
<sequence length="136" mass="15309">MSSSYQAALTTATAPSVSTLWQDERANVAPVKDSHIPSLKTWLAAQDFPIASQSSSWLSVKSHWMNFLAATSIRPIADWAPNRKMIWWGRGPESDAAAKQRFKDDRRKRMSIQGAVWSLFDTKDALVEHWPLDHAS</sequence>
<keyword evidence="2" id="KW-1185">Reference proteome</keyword>
<organism evidence="1 2">
    <name type="scientific">Plenodomus tracheiphilus IPT5</name>
    <dbReference type="NCBI Taxonomy" id="1408161"/>
    <lineage>
        <taxon>Eukaryota</taxon>
        <taxon>Fungi</taxon>
        <taxon>Dikarya</taxon>
        <taxon>Ascomycota</taxon>
        <taxon>Pezizomycotina</taxon>
        <taxon>Dothideomycetes</taxon>
        <taxon>Pleosporomycetidae</taxon>
        <taxon>Pleosporales</taxon>
        <taxon>Pleosporineae</taxon>
        <taxon>Leptosphaeriaceae</taxon>
        <taxon>Plenodomus</taxon>
    </lineage>
</organism>
<dbReference type="AlphaFoldDB" id="A0A6A7AZ04"/>
<evidence type="ECO:0000313" key="2">
    <source>
        <dbReference type="Proteomes" id="UP000799423"/>
    </source>
</evidence>
<dbReference type="OrthoDB" id="3787398at2759"/>
<evidence type="ECO:0000313" key="1">
    <source>
        <dbReference type="EMBL" id="KAF2848054.1"/>
    </source>
</evidence>
<proteinExistence type="predicted"/>
<dbReference type="Proteomes" id="UP000799423">
    <property type="component" value="Unassembled WGS sequence"/>
</dbReference>
<protein>
    <submittedName>
        <fullName evidence="1">Uncharacterized protein</fullName>
    </submittedName>
</protein>
<dbReference type="EMBL" id="MU006320">
    <property type="protein sequence ID" value="KAF2848054.1"/>
    <property type="molecule type" value="Genomic_DNA"/>
</dbReference>